<feature type="domain" description="NR LBD" evidence="6">
    <location>
        <begin position="113"/>
        <end position="304"/>
    </location>
</feature>
<dbReference type="Pfam" id="PF00104">
    <property type="entry name" value="Hormone_recep"/>
    <property type="match status" value="1"/>
</dbReference>
<evidence type="ECO:0000256" key="5">
    <source>
        <dbReference type="SAM" id="MobiDB-lite"/>
    </source>
</evidence>
<comment type="similarity">
    <text evidence="1">Belongs to the nuclear hormone receptor family.</text>
</comment>
<dbReference type="InterPro" id="IPR000536">
    <property type="entry name" value="Nucl_hrmn_rcpt_lig-bd"/>
</dbReference>
<evidence type="ECO:0000259" key="6">
    <source>
        <dbReference type="PROSITE" id="PS51843"/>
    </source>
</evidence>
<dbReference type="PROSITE" id="PS51843">
    <property type="entry name" value="NR_LBD"/>
    <property type="match status" value="1"/>
</dbReference>
<sequence>MKNICRFCRHVRCVRAGMKVDLVRSKRAFSMRPRSRCRRSSSISDRDAPGASSDGVEQALPVDEISTCQTPPTQQRTISTSPSIERVPLHPLLLNELIDRYTDLESSLNNQRKIMYTNIKLAELYPDTCEVPYRDDELRQFDYRNFIGFSRQDIIMLHEYFRRFPGFDQLAHEDKREGFRCLCPLDGTLSAAYYTYRLGKGMTQMVIFNGEYVPMDPLPISGVEEGAESLFETRADFEKYSSLFPRMIDQWMYLVIPFCDLHPSFKEYALLKALTFWQFGEMITFFDVLKCDPVLFDICFQRSS</sequence>
<dbReference type="InterPro" id="IPR035500">
    <property type="entry name" value="NHR-like_dom_sf"/>
</dbReference>
<feature type="region of interest" description="Disordered" evidence="5">
    <location>
        <begin position="33"/>
        <end position="56"/>
    </location>
</feature>
<evidence type="ECO:0000256" key="2">
    <source>
        <dbReference type="ARBA" id="ARBA00023015"/>
    </source>
</evidence>
<name>A0A0N4Y9F3_NIPBR</name>
<keyword evidence="3" id="KW-0804">Transcription</keyword>
<dbReference type="AlphaFoldDB" id="A0A0N4Y9F3"/>
<gene>
    <name evidence="7" type="ORF">NBR_LOCUS12929</name>
</gene>
<organism evidence="9">
    <name type="scientific">Nippostrongylus brasiliensis</name>
    <name type="common">Rat hookworm</name>
    <dbReference type="NCBI Taxonomy" id="27835"/>
    <lineage>
        <taxon>Eukaryota</taxon>
        <taxon>Metazoa</taxon>
        <taxon>Ecdysozoa</taxon>
        <taxon>Nematoda</taxon>
        <taxon>Chromadorea</taxon>
        <taxon>Rhabditida</taxon>
        <taxon>Rhabditina</taxon>
        <taxon>Rhabditomorpha</taxon>
        <taxon>Strongyloidea</taxon>
        <taxon>Heligmosomidae</taxon>
        <taxon>Nippostrongylus</taxon>
    </lineage>
</organism>
<dbReference type="EMBL" id="UYSL01020891">
    <property type="protein sequence ID" value="VDL76518.1"/>
    <property type="molecule type" value="Genomic_DNA"/>
</dbReference>
<dbReference type="PANTHER" id="PTHR46397">
    <property type="entry name" value="NUCLEAR HORMONE RECEPTOR FAMILY-RELATED"/>
    <property type="match status" value="1"/>
</dbReference>
<accession>A0A0N4Y9F3</accession>
<dbReference type="Gene3D" id="1.10.565.10">
    <property type="entry name" value="Retinoid X Receptor"/>
    <property type="match status" value="1"/>
</dbReference>
<dbReference type="SUPFAM" id="SSF48508">
    <property type="entry name" value="Nuclear receptor ligand-binding domain"/>
    <property type="match status" value="1"/>
</dbReference>
<keyword evidence="4" id="KW-0675">Receptor</keyword>
<evidence type="ECO:0000313" key="9">
    <source>
        <dbReference type="WBParaSite" id="NBR_0001292801-mRNA-1"/>
    </source>
</evidence>
<dbReference type="STRING" id="27835.A0A0N4Y9F3"/>
<reference evidence="7 8" key="2">
    <citation type="submission" date="2018-11" db="EMBL/GenBank/DDBJ databases">
        <authorList>
            <consortium name="Pathogen Informatics"/>
        </authorList>
    </citation>
    <scope>NUCLEOTIDE SEQUENCE [LARGE SCALE GENOMIC DNA]</scope>
</reference>
<dbReference type="PANTHER" id="PTHR46397:SF5">
    <property type="entry name" value="NUCLEAR HORMONE RECEPTOR FAMILY MEMBER NHR-20"/>
    <property type="match status" value="1"/>
</dbReference>
<reference evidence="9" key="1">
    <citation type="submission" date="2017-02" db="UniProtKB">
        <authorList>
            <consortium name="WormBaseParasite"/>
        </authorList>
    </citation>
    <scope>IDENTIFICATION</scope>
</reference>
<keyword evidence="2" id="KW-0805">Transcription regulation</keyword>
<evidence type="ECO:0000256" key="4">
    <source>
        <dbReference type="ARBA" id="ARBA00023170"/>
    </source>
</evidence>
<evidence type="ECO:0000256" key="1">
    <source>
        <dbReference type="ARBA" id="ARBA00005993"/>
    </source>
</evidence>
<dbReference type="WBParaSite" id="NBR_0001292801-mRNA-1">
    <property type="protein sequence ID" value="NBR_0001292801-mRNA-1"/>
    <property type="gene ID" value="NBR_0001292801"/>
</dbReference>
<proteinExistence type="inferred from homology"/>
<keyword evidence="8" id="KW-1185">Reference proteome</keyword>
<evidence type="ECO:0000313" key="7">
    <source>
        <dbReference type="EMBL" id="VDL76518.1"/>
    </source>
</evidence>
<dbReference type="Proteomes" id="UP000271162">
    <property type="component" value="Unassembled WGS sequence"/>
</dbReference>
<protein>
    <submittedName>
        <fullName evidence="9">NR LBD domain-containing protein</fullName>
    </submittedName>
</protein>
<evidence type="ECO:0000313" key="8">
    <source>
        <dbReference type="Proteomes" id="UP000271162"/>
    </source>
</evidence>
<dbReference type="SMART" id="SM00430">
    <property type="entry name" value="HOLI"/>
    <property type="match status" value="1"/>
</dbReference>
<evidence type="ECO:0000256" key="3">
    <source>
        <dbReference type="ARBA" id="ARBA00023163"/>
    </source>
</evidence>